<dbReference type="InterPro" id="IPR001357">
    <property type="entry name" value="BRCT_dom"/>
</dbReference>
<reference evidence="3" key="1">
    <citation type="submission" date="2022-04" db="EMBL/GenBank/DDBJ databases">
        <authorList>
            <person name="Xu L."/>
            <person name="Lv Z."/>
        </authorList>
    </citation>
    <scope>NUCLEOTIDE SEQUENCE</scope>
    <source>
        <strain evidence="3">LV_2022a</strain>
    </source>
</reference>
<dbReference type="SUPFAM" id="SSF52113">
    <property type="entry name" value="BRCT domain"/>
    <property type="match status" value="1"/>
</dbReference>
<feature type="domain" description="BRCT" evidence="2">
    <location>
        <begin position="683"/>
        <end position="761"/>
    </location>
</feature>
<dbReference type="SMART" id="SM00292">
    <property type="entry name" value="BRCT"/>
    <property type="match status" value="2"/>
</dbReference>
<proteinExistence type="predicted"/>
<dbReference type="AlphaFoldDB" id="A0AAE1ZD63"/>
<sequence length="761" mass="86075">MVRNWAVKRSIPIVSPAWVKASRMMKVKAPESAYTEKEDKSDVSGVFAEVDGGNNHDEKMTGKANLIVLDEKWNDRLPIFKPIRVSQKFVRPKTPPEMRNFLLRLQERQKVSNEDSIICDETVLKNLEENIEPEAQCPNVREDIQDPCLESVLINPPITSTQSPINQLEVVEFRHSLSPITNNKHQGADIIIEDSIINDSTIENDHVTKLEQNKVKRHLINPNADSPIGELIIPQIKHSSHVFNQINKSQKCRRKSSIISKRHSFGTPLTPDVLLDFVTSTHLSKSFNMRKHIQPVDGKLTSSIQKQQQQEVSKLLTHRKPSKLLSNLQKSPRIEISSRKSILKEINHSSSNNNIPHEIKLKSIPFTGKTTPIYKQSKQPICRRQSKTKMITEKTEKNCQKTKPSLVSSSMPNQNTDYSNGISAKRKRNSTHILNKKTKQPITIRPTSDVDLDATMNDPYLKKSRSKSRHQAESTQTLVKFSSVRGKIPSSTKELLPDTHGKRKSNVDDLMIASSLTIPKRLSISQIKPISKRNSLEEFQTTPPQRKDISIRSPLASEIGATRIGIVFSGTQSEEEQVLVALLKSSNLIGYDIIKLPSLSLHSQLRKLKFKFGTANRSYGLSQFTHLVTEFPCRRTLKLFHALIRGVHIVSTDWVRQSVAYNMWLSELEFKPPGLPRLSRMQKMSKFFSNVGIIYVGSDTKPPRQDLVDLLNLGGAVLTNKKTQAAILVGCSMLNKTCVKPSWILDSIFHAKLLPITDYEI</sequence>
<dbReference type="Gene3D" id="3.40.50.10190">
    <property type="entry name" value="BRCT domain"/>
    <property type="match status" value="2"/>
</dbReference>
<keyword evidence="4" id="KW-1185">Reference proteome</keyword>
<feature type="compositionally biased region" description="Polar residues" evidence="1">
    <location>
        <begin position="401"/>
        <end position="422"/>
    </location>
</feature>
<gene>
    <name evidence="3" type="ORF">MN116_005510</name>
</gene>
<dbReference type="EMBL" id="JALJAT010000003">
    <property type="protein sequence ID" value="KAK4471112.1"/>
    <property type="molecule type" value="Genomic_DNA"/>
</dbReference>
<feature type="region of interest" description="Disordered" evidence="1">
    <location>
        <begin position="462"/>
        <end position="484"/>
    </location>
</feature>
<evidence type="ECO:0000313" key="3">
    <source>
        <dbReference type="EMBL" id="KAK4471112.1"/>
    </source>
</evidence>
<dbReference type="InterPro" id="IPR036420">
    <property type="entry name" value="BRCT_dom_sf"/>
</dbReference>
<organism evidence="3 4">
    <name type="scientific">Schistosoma mekongi</name>
    <name type="common">Parasitic worm</name>
    <dbReference type="NCBI Taxonomy" id="38744"/>
    <lineage>
        <taxon>Eukaryota</taxon>
        <taxon>Metazoa</taxon>
        <taxon>Spiralia</taxon>
        <taxon>Lophotrochozoa</taxon>
        <taxon>Platyhelminthes</taxon>
        <taxon>Trematoda</taxon>
        <taxon>Digenea</taxon>
        <taxon>Strigeidida</taxon>
        <taxon>Schistosomatoidea</taxon>
        <taxon>Schistosomatidae</taxon>
        <taxon>Schistosoma</taxon>
    </lineage>
</organism>
<dbReference type="PROSITE" id="PS50172">
    <property type="entry name" value="BRCT"/>
    <property type="match status" value="2"/>
</dbReference>
<protein>
    <recommendedName>
        <fullName evidence="2">BRCT domain-containing protein</fullName>
    </recommendedName>
</protein>
<evidence type="ECO:0000313" key="4">
    <source>
        <dbReference type="Proteomes" id="UP001292079"/>
    </source>
</evidence>
<dbReference type="Proteomes" id="UP001292079">
    <property type="component" value="Unassembled WGS sequence"/>
</dbReference>
<name>A0AAE1ZD63_SCHME</name>
<accession>A0AAE1ZD63</accession>
<feature type="region of interest" description="Disordered" evidence="1">
    <location>
        <begin position="395"/>
        <end position="422"/>
    </location>
</feature>
<evidence type="ECO:0000256" key="1">
    <source>
        <dbReference type="SAM" id="MobiDB-lite"/>
    </source>
</evidence>
<feature type="domain" description="BRCT" evidence="2">
    <location>
        <begin position="613"/>
        <end position="672"/>
    </location>
</feature>
<dbReference type="CDD" id="cd17751">
    <property type="entry name" value="BRCT_microcephalin_rpt3"/>
    <property type="match status" value="1"/>
</dbReference>
<evidence type="ECO:0000259" key="2">
    <source>
        <dbReference type="PROSITE" id="PS50172"/>
    </source>
</evidence>
<comment type="caution">
    <text evidence="3">The sequence shown here is derived from an EMBL/GenBank/DDBJ whole genome shotgun (WGS) entry which is preliminary data.</text>
</comment>
<reference evidence="3" key="2">
    <citation type="journal article" date="2023" name="Infect Dis Poverty">
        <title>Chromosome-scale genome of the human blood fluke Schistosoma mekongi and its implications for public health.</title>
        <authorList>
            <person name="Zhou M."/>
            <person name="Xu L."/>
            <person name="Xu D."/>
            <person name="Chen W."/>
            <person name="Khan J."/>
            <person name="Hu Y."/>
            <person name="Huang H."/>
            <person name="Wei H."/>
            <person name="Zhang Y."/>
            <person name="Chusongsang P."/>
            <person name="Tanasarnprasert K."/>
            <person name="Hu X."/>
            <person name="Limpanont Y."/>
            <person name="Lv Z."/>
        </authorList>
    </citation>
    <scope>NUCLEOTIDE SEQUENCE</scope>
    <source>
        <strain evidence="3">LV_2022a</strain>
    </source>
</reference>